<feature type="transmembrane region" description="Helical" evidence="10">
    <location>
        <begin position="29"/>
        <end position="52"/>
    </location>
</feature>
<protein>
    <submittedName>
        <fullName evidence="13">Transglycosylase domain-containing protein</fullName>
    </submittedName>
</protein>
<dbReference type="Gene3D" id="3.40.710.10">
    <property type="entry name" value="DD-peptidase/beta-lactamase superfamily"/>
    <property type="match status" value="1"/>
</dbReference>
<feature type="compositionally biased region" description="Polar residues" evidence="9">
    <location>
        <begin position="754"/>
        <end position="764"/>
    </location>
</feature>
<dbReference type="PANTHER" id="PTHR32282:SF29">
    <property type="entry name" value="PENICILLIN-BINDING PROTEIN 1A"/>
    <property type="match status" value="1"/>
</dbReference>
<evidence type="ECO:0000259" key="12">
    <source>
        <dbReference type="Pfam" id="PF00912"/>
    </source>
</evidence>
<dbReference type="SUPFAM" id="SSF53955">
    <property type="entry name" value="Lysozyme-like"/>
    <property type="match status" value="1"/>
</dbReference>
<gene>
    <name evidence="13" type="ORF">ACFP1L_07460</name>
</gene>
<evidence type="ECO:0000256" key="2">
    <source>
        <dbReference type="ARBA" id="ARBA00022670"/>
    </source>
</evidence>
<dbReference type="InterPro" id="IPR023346">
    <property type="entry name" value="Lysozyme-like_dom_sf"/>
</dbReference>
<reference evidence="14" key="1">
    <citation type="journal article" date="2019" name="Int. J. Syst. Evol. Microbiol.">
        <title>The Global Catalogue of Microorganisms (GCM) 10K type strain sequencing project: providing services to taxonomists for standard genome sequencing and annotation.</title>
        <authorList>
            <consortium name="The Broad Institute Genomics Platform"/>
            <consortium name="The Broad Institute Genome Sequencing Center for Infectious Disease"/>
            <person name="Wu L."/>
            <person name="Ma J."/>
        </authorList>
    </citation>
    <scope>NUCLEOTIDE SEQUENCE [LARGE SCALE GENOMIC DNA]</scope>
    <source>
        <strain evidence="14">CCM 8930</strain>
    </source>
</reference>
<evidence type="ECO:0000256" key="6">
    <source>
        <dbReference type="ARBA" id="ARBA00023268"/>
    </source>
</evidence>
<dbReference type="RefSeq" id="WP_137615324.1">
    <property type="nucleotide sequence ID" value="NZ_BJDI01000002.1"/>
</dbReference>
<accession>A0ABW1SKA9</accession>
<keyword evidence="4" id="KW-0808">Transferase</keyword>
<evidence type="ECO:0000256" key="3">
    <source>
        <dbReference type="ARBA" id="ARBA00022676"/>
    </source>
</evidence>
<dbReference type="Gene3D" id="1.10.3810.10">
    <property type="entry name" value="Biosynthetic peptidoglycan transglycosylase-like"/>
    <property type="match status" value="1"/>
</dbReference>
<feature type="region of interest" description="Disordered" evidence="9">
    <location>
        <begin position="682"/>
        <end position="764"/>
    </location>
</feature>
<dbReference type="InterPro" id="IPR001460">
    <property type="entry name" value="PCN-bd_Tpept"/>
</dbReference>
<keyword evidence="6" id="KW-0511">Multifunctional enzyme</keyword>
<dbReference type="SUPFAM" id="SSF56601">
    <property type="entry name" value="beta-lactamase/transpeptidase-like"/>
    <property type="match status" value="1"/>
</dbReference>
<evidence type="ECO:0000256" key="9">
    <source>
        <dbReference type="SAM" id="MobiDB-lite"/>
    </source>
</evidence>
<evidence type="ECO:0000259" key="11">
    <source>
        <dbReference type="Pfam" id="PF00905"/>
    </source>
</evidence>
<keyword evidence="10" id="KW-1133">Transmembrane helix</keyword>
<evidence type="ECO:0000313" key="14">
    <source>
        <dbReference type="Proteomes" id="UP001596171"/>
    </source>
</evidence>
<evidence type="ECO:0000313" key="13">
    <source>
        <dbReference type="EMBL" id="MFC6201708.1"/>
    </source>
</evidence>
<dbReference type="Proteomes" id="UP001596171">
    <property type="component" value="Unassembled WGS sequence"/>
</dbReference>
<feature type="domain" description="Penicillin-binding protein transpeptidase" evidence="11">
    <location>
        <begin position="357"/>
        <end position="638"/>
    </location>
</feature>
<evidence type="ECO:0000256" key="5">
    <source>
        <dbReference type="ARBA" id="ARBA00022801"/>
    </source>
</evidence>
<feature type="domain" description="Glycosyl transferase family 51" evidence="12">
    <location>
        <begin position="76"/>
        <end position="254"/>
    </location>
</feature>
<comment type="catalytic activity">
    <reaction evidence="8">
        <text>[GlcNAc-(1-&gt;4)-Mur2Ac(oyl-L-Ala-gamma-D-Glu-L-Lys-D-Ala-D-Ala)](n)-di-trans,octa-cis-undecaprenyl diphosphate + beta-D-GlcNAc-(1-&gt;4)-Mur2Ac(oyl-L-Ala-gamma-D-Glu-L-Lys-D-Ala-D-Ala)-di-trans,octa-cis-undecaprenyl diphosphate = [GlcNAc-(1-&gt;4)-Mur2Ac(oyl-L-Ala-gamma-D-Glu-L-Lys-D-Ala-D-Ala)](n+1)-di-trans,octa-cis-undecaprenyl diphosphate + di-trans,octa-cis-undecaprenyl diphosphate + H(+)</text>
        <dbReference type="Rhea" id="RHEA:23708"/>
        <dbReference type="Rhea" id="RHEA-COMP:9602"/>
        <dbReference type="Rhea" id="RHEA-COMP:9603"/>
        <dbReference type="ChEBI" id="CHEBI:15378"/>
        <dbReference type="ChEBI" id="CHEBI:58405"/>
        <dbReference type="ChEBI" id="CHEBI:60033"/>
        <dbReference type="ChEBI" id="CHEBI:78435"/>
        <dbReference type="EC" id="2.4.99.28"/>
    </reaction>
</comment>
<evidence type="ECO:0000256" key="7">
    <source>
        <dbReference type="ARBA" id="ARBA00034000"/>
    </source>
</evidence>
<evidence type="ECO:0000256" key="4">
    <source>
        <dbReference type="ARBA" id="ARBA00022679"/>
    </source>
</evidence>
<name>A0ABW1SKA9_9LACO</name>
<dbReference type="PANTHER" id="PTHR32282">
    <property type="entry name" value="BINDING PROTEIN TRANSPEPTIDASE, PUTATIVE-RELATED"/>
    <property type="match status" value="1"/>
</dbReference>
<dbReference type="InterPro" id="IPR012338">
    <property type="entry name" value="Beta-lactam/transpept-like"/>
</dbReference>
<dbReference type="Pfam" id="PF00912">
    <property type="entry name" value="Transgly"/>
    <property type="match status" value="1"/>
</dbReference>
<keyword evidence="2" id="KW-0645">Protease</keyword>
<keyword evidence="5" id="KW-0378">Hydrolase</keyword>
<comment type="catalytic activity">
    <reaction evidence="7">
        <text>Preferential cleavage: (Ac)2-L-Lys-D-Ala-|-D-Ala. Also transpeptidation of peptidyl-alanyl moieties that are N-acyl substituents of D-alanine.</text>
        <dbReference type="EC" id="3.4.16.4"/>
    </reaction>
</comment>
<keyword evidence="10" id="KW-0812">Transmembrane</keyword>
<sequence>MAGNNEQNSRVARNRNQQQPPKKHWFRRIILAIIALIVIGGLAGIGLFFYYAQTSPKITESSMKSENATRVYDANGKLIANLGASNREYVKSNQIPATLKNAVVSIEDRRFYQHKGVDYYRIIGAALGNLKGSSLGMQGGSTLTMQLVKLSVFSTNTSDRNLKVKSQEAWLALNVEKHFSKAQILEFYINKVYMGNGIYGMGTAAHYYYGKSLKELNLSQLALLAGMPQSPTYYDPIQYPQYATSRRNLVLQAMADNKVITQQQETAAEKVSVKTGLASSADRASIVAQQSHKVIDPYLKEVISDLEAKGYDYKNDGLKVYTNLNMNAQQRLYDIANTSEYVSYPSDTAANRFQLGVSVVDSYTGKISAMIGARKNGNVTYGTNRAVQTSRSNASTMKPILDYGPAIEYESWPTYKTVADTKYKYPGTNITVNDFDNKTLGDMTMRQALVQSRNIPAVKTLEQVGRTRAKTFANNLGMNLKGTVEYSNAIGAGVSSLQVAGAYAAFANGGTYYKPYYINKIVTQDNRTTSYSSTGKRVMKKSTAYMITNMLKDVINSATGTGTTAHISGVYQAGKTGTNGYEKKYGFPTDADMDSWMAGYTKNYSVAVWTGYDHPFASGGYLTSSTSKISQDIYREMMTYLAEHSPNSDWTKPSSVGTVKKNGIEELYVVGHIFSAAEASSGTAASSTSSTTNHEPASSESSHESSSSDSSSSESSSSSSESSSSSSSESSSSESSTESSSQPESSSSEASSSAEQPAENQENR</sequence>
<dbReference type="InterPro" id="IPR001264">
    <property type="entry name" value="Glyco_trans_51"/>
</dbReference>
<evidence type="ECO:0000256" key="10">
    <source>
        <dbReference type="SAM" id="Phobius"/>
    </source>
</evidence>
<feature type="compositionally biased region" description="Low complexity" evidence="9">
    <location>
        <begin position="682"/>
        <end position="753"/>
    </location>
</feature>
<keyword evidence="3" id="KW-0328">Glycosyltransferase</keyword>
<evidence type="ECO:0000256" key="8">
    <source>
        <dbReference type="ARBA" id="ARBA00049902"/>
    </source>
</evidence>
<dbReference type="InterPro" id="IPR036950">
    <property type="entry name" value="PBP_transglycosylase"/>
</dbReference>
<dbReference type="EMBL" id="JBHSSE010000016">
    <property type="protein sequence ID" value="MFC6201708.1"/>
    <property type="molecule type" value="Genomic_DNA"/>
</dbReference>
<keyword evidence="10" id="KW-0472">Membrane</keyword>
<evidence type="ECO:0000256" key="1">
    <source>
        <dbReference type="ARBA" id="ARBA00022645"/>
    </source>
</evidence>
<keyword evidence="14" id="KW-1185">Reference proteome</keyword>
<dbReference type="Pfam" id="PF00905">
    <property type="entry name" value="Transpeptidase"/>
    <property type="match status" value="1"/>
</dbReference>
<dbReference type="InterPro" id="IPR050396">
    <property type="entry name" value="Glycosyltr_51/Transpeptidase"/>
</dbReference>
<proteinExistence type="predicted"/>
<keyword evidence="1" id="KW-0121">Carboxypeptidase</keyword>
<organism evidence="13 14">
    <name type="scientific">Lactiplantibacillus nangangensis</name>
    <dbReference type="NCBI Taxonomy" id="2559917"/>
    <lineage>
        <taxon>Bacteria</taxon>
        <taxon>Bacillati</taxon>
        <taxon>Bacillota</taxon>
        <taxon>Bacilli</taxon>
        <taxon>Lactobacillales</taxon>
        <taxon>Lactobacillaceae</taxon>
        <taxon>Lactiplantibacillus</taxon>
    </lineage>
</organism>
<comment type="caution">
    <text evidence="13">The sequence shown here is derived from an EMBL/GenBank/DDBJ whole genome shotgun (WGS) entry which is preliminary data.</text>
</comment>